<protein>
    <recommendedName>
        <fullName evidence="4">Conjugal transfer protein TraD</fullName>
    </recommendedName>
</protein>
<comment type="caution">
    <text evidence="2">The sequence shown here is derived from an EMBL/GenBank/DDBJ whole genome shotgun (WGS) entry which is preliminary data.</text>
</comment>
<evidence type="ECO:0000256" key="1">
    <source>
        <dbReference type="SAM" id="MobiDB-lite"/>
    </source>
</evidence>
<evidence type="ECO:0000313" key="3">
    <source>
        <dbReference type="Proteomes" id="UP000623067"/>
    </source>
</evidence>
<name>A0A916TFJ9_9SPHN</name>
<reference evidence="2" key="1">
    <citation type="journal article" date="2014" name="Int. J. Syst. Evol. Microbiol.">
        <title>Complete genome sequence of Corynebacterium casei LMG S-19264T (=DSM 44701T), isolated from a smear-ripened cheese.</title>
        <authorList>
            <consortium name="US DOE Joint Genome Institute (JGI-PGF)"/>
            <person name="Walter F."/>
            <person name="Albersmeier A."/>
            <person name="Kalinowski J."/>
            <person name="Ruckert C."/>
        </authorList>
    </citation>
    <scope>NUCLEOTIDE SEQUENCE</scope>
    <source>
        <strain evidence="2">CGMCC 1.15330</strain>
    </source>
</reference>
<proteinExistence type="predicted"/>
<feature type="region of interest" description="Disordered" evidence="1">
    <location>
        <begin position="87"/>
        <end position="120"/>
    </location>
</feature>
<dbReference type="Pfam" id="PF06412">
    <property type="entry name" value="TraD"/>
    <property type="match status" value="1"/>
</dbReference>
<feature type="compositionally biased region" description="Gly residues" evidence="1">
    <location>
        <begin position="110"/>
        <end position="120"/>
    </location>
</feature>
<keyword evidence="3" id="KW-1185">Reference proteome</keyword>
<accession>A0A916TFJ9</accession>
<dbReference type="EMBL" id="BMIH01000008">
    <property type="protein sequence ID" value="GGB43384.1"/>
    <property type="molecule type" value="Genomic_DNA"/>
</dbReference>
<gene>
    <name evidence="2" type="ORF">GCM10011380_36040</name>
</gene>
<evidence type="ECO:0008006" key="4">
    <source>
        <dbReference type="Google" id="ProtNLM"/>
    </source>
</evidence>
<feature type="compositionally biased region" description="Low complexity" evidence="1">
    <location>
        <begin position="92"/>
        <end position="103"/>
    </location>
</feature>
<dbReference type="InterPro" id="IPR009444">
    <property type="entry name" value="Conjugal_tfr_TraD_a-type"/>
</dbReference>
<dbReference type="AlphaFoldDB" id="A0A916TFJ9"/>
<organism evidence="2 3">
    <name type="scientific">Sphingomonas metalli</name>
    <dbReference type="NCBI Taxonomy" id="1779358"/>
    <lineage>
        <taxon>Bacteria</taxon>
        <taxon>Pseudomonadati</taxon>
        <taxon>Pseudomonadota</taxon>
        <taxon>Alphaproteobacteria</taxon>
        <taxon>Sphingomonadales</taxon>
        <taxon>Sphingomonadaceae</taxon>
        <taxon>Sphingomonas</taxon>
    </lineage>
</organism>
<reference evidence="2" key="2">
    <citation type="submission" date="2020-09" db="EMBL/GenBank/DDBJ databases">
        <authorList>
            <person name="Sun Q."/>
            <person name="Zhou Y."/>
        </authorList>
    </citation>
    <scope>NUCLEOTIDE SEQUENCE</scope>
    <source>
        <strain evidence="2">CGMCC 1.15330</strain>
    </source>
</reference>
<evidence type="ECO:0000313" key="2">
    <source>
        <dbReference type="EMBL" id="GGB43384.1"/>
    </source>
</evidence>
<sequence length="120" mass="12072">MLLTDTRKGKAMRKVRDYDAELKALGDKARALKAKRVEQLGQLVTATGADALDAETLAGVLLDAIGSKDAGAKEAWRAKGAAFFQRRGRKSGGAAAIDGSGAATEPDGNAAGGSGGAANG</sequence>
<dbReference type="Proteomes" id="UP000623067">
    <property type="component" value="Unassembled WGS sequence"/>
</dbReference>